<keyword evidence="2" id="KW-1185">Reference proteome</keyword>
<reference evidence="1 2" key="1">
    <citation type="submission" date="2022-02" db="EMBL/GenBank/DDBJ databases">
        <title>Draft genome sequence of Mezorhizobium retamae strain IRAMC:0171 isolated from Retama raetam nodules.</title>
        <authorList>
            <person name="Bengaied R."/>
            <person name="Sbissi I."/>
            <person name="Huber K."/>
            <person name="Ghodbane F."/>
            <person name="Nouioui I."/>
            <person name="Tarhouni M."/>
            <person name="Gtari M."/>
        </authorList>
    </citation>
    <scope>NUCLEOTIDE SEQUENCE [LARGE SCALE GENOMIC DNA]</scope>
    <source>
        <strain evidence="1 2">IRAMC:0171</strain>
    </source>
</reference>
<comment type="caution">
    <text evidence="1">The sequence shown here is derived from an EMBL/GenBank/DDBJ whole genome shotgun (WGS) entry which is preliminary data.</text>
</comment>
<dbReference type="RefSeq" id="WP_239367847.1">
    <property type="nucleotide sequence ID" value="NZ_JAKREW010000020.1"/>
</dbReference>
<gene>
    <name evidence="1" type="ORF">L4923_18695</name>
</gene>
<dbReference type="Proteomes" id="UP001201701">
    <property type="component" value="Unassembled WGS sequence"/>
</dbReference>
<name>A0ABS9QI19_9HYPH</name>
<protein>
    <submittedName>
        <fullName evidence="1">Phage tail protein</fullName>
    </submittedName>
</protein>
<organism evidence="1 2">
    <name type="scientific">Mesorhizobium retamae</name>
    <dbReference type="NCBI Taxonomy" id="2912854"/>
    <lineage>
        <taxon>Bacteria</taxon>
        <taxon>Pseudomonadati</taxon>
        <taxon>Pseudomonadota</taxon>
        <taxon>Alphaproteobacteria</taxon>
        <taxon>Hyphomicrobiales</taxon>
        <taxon>Phyllobacteriaceae</taxon>
        <taxon>Mesorhizobium</taxon>
    </lineage>
</organism>
<dbReference type="Pfam" id="PF06199">
    <property type="entry name" value="Phage_tail_2"/>
    <property type="match status" value="1"/>
</dbReference>
<accession>A0ABS9QI19</accession>
<dbReference type="InterPro" id="IPR011855">
    <property type="entry name" value="Phgtail_TP901_1"/>
</dbReference>
<evidence type="ECO:0000313" key="1">
    <source>
        <dbReference type="EMBL" id="MCG7507061.1"/>
    </source>
</evidence>
<evidence type="ECO:0000313" key="2">
    <source>
        <dbReference type="Proteomes" id="UP001201701"/>
    </source>
</evidence>
<proteinExistence type="predicted"/>
<sequence>MAKAVTEKFEELILDIETAPGSGIYAPVCGLIDCTITRTANVDTAEVPDCADESLPLSVERQVRSIEVTVSGTGVWARESQDMLKQWFYSSATKNIRVRDTAAASGDAEIESGPALLTTLTNTRTKGQKVSCEIELAFDGQPTLTDKA</sequence>
<dbReference type="EMBL" id="JAKREW010000020">
    <property type="protein sequence ID" value="MCG7507061.1"/>
    <property type="molecule type" value="Genomic_DNA"/>
</dbReference>